<reference evidence="3" key="2">
    <citation type="submission" date="2023-05" db="EMBL/GenBank/DDBJ databases">
        <authorList>
            <consortium name="Lawrence Berkeley National Laboratory"/>
            <person name="Steindorff A."/>
            <person name="Hensen N."/>
            <person name="Bonometti L."/>
            <person name="Westerberg I."/>
            <person name="Brannstrom I.O."/>
            <person name="Guillou S."/>
            <person name="Cros-Aarteil S."/>
            <person name="Calhoun S."/>
            <person name="Haridas S."/>
            <person name="Kuo A."/>
            <person name="Mondo S."/>
            <person name="Pangilinan J."/>
            <person name="Riley R."/>
            <person name="Labutti K."/>
            <person name="Andreopoulos B."/>
            <person name="Lipzen A."/>
            <person name="Chen C."/>
            <person name="Yanf M."/>
            <person name="Daum C."/>
            <person name="Ng V."/>
            <person name="Clum A."/>
            <person name="Ohm R."/>
            <person name="Martin F."/>
            <person name="Silar P."/>
            <person name="Natvig D."/>
            <person name="Lalanne C."/>
            <person name="Gautier V."/>
            <person name="Ament-Velasquez S.L."/>
            <person name="Kruys A."/>
            <person name="Hutchinson M.I."/>
            <person name="Powell A.J."/>
            <person name="Barry K."/>
            <person name="Miller A.N."/>
            <person name="Grigoriev I.V."/>
            <person name="Debuchy R."/>
            <person name="Gladieux P."/>
            <person name="Thoren M.H."/>
            <person name="Johannesson H."/>
        </authorList>
    </citation>
    <scope>NUCLEOTIDE SEQUENCE</scope>
    <source>
        <strain evidence="3">CBS 757.83</strain>
    </source>
</reference>
<feature type="region of interest" description="Disordered" evidence="1">
    <location>
        <begin position="329"/>
        <end position="348"/>
    </location>
</feature>
<proteinExistence type="predicted"/>
<sequence>MHFSTSTFVTVLLAAVAQDITATAQQDNNGNAGAANGNDGPLSIQTVGNDAPSASGLRQPPNLQADESPASLQPLPGLANGDAITPTVVVETSAAVSVITTQVGAQPAVTPTQEPAESLRQPPGLNGDAVASLLPLPGSLTLATSIPEAATSEAAQVIPSLTPIVDGTASAVAEETSTAATASEDTTAVAASSSAEAVAETTSAAAASDSTTLAVLHSNSTALAALSSLPQIAGGASSTTTTTSSTAHPSFVAPPKGFLFANATAGAGAAKPGVAHPTAAPPYHGAGGSNSNSTTTGHNSTSPSLPPLPGNGSDSGSSETLPSTLLTATATASADSSSGDGGGDGGALTTLTTVSDGVTRTVVTAVAAQTTGSGLLGVGANANANGTGNADAPAESGAGGGVVAGRSVGWAAIVAGLVGWFGALSL</sequence>
<gene>
    <name evidence="3" type="ORF">N658DRAFT_503713</name>
</gene>
<feature type="compositionally biased region" description="Low complexity" evidence="1">
    <location>
        <begin position="329"/>
        <end position="338"/>
    </location>
</feature>
<evidence type="ECO:0000313" key="3">
    <source>
        <dbReference type="EMBL" id="KAK4105595.1"/>
    </source>
</evidence>
<name>A0AAN6T568_9PEZI</name>
<dbReference type="AlphaFoldDB" id="A0AAN6T568"/>
<feature type="region of interest" description="Disordered" evidence="1">
    <location>
        <begin position="26"/>
        <end position="78"/>
    </location>
</feature>
<reference evidence="3" key="1">
    <citation type="journal article" date="2023" name="Mol. Phylogenet. Evol.">
        <title>Genome-scale phylogeny and comparative genomics of the fungal order Sordariales.</title>
        <authorList>
            <person name="Hensen N."/>
            <person name="Bonometti L."/>
            <person name="Westerberg I."/>
            <person name="Brannstrom I.O."/>
            <person name="Guillou S."/>
            <person name="Cros-Aarteil S."/>
            <person name="Calhoun S."/>
            <person name="Haridas S."/>
            <person name="Kuo A."/>
            <person name="Mondo S."/>
            <person name="Pangilinan J."/>
            <person name="Riley R."/>
            <person name="LaButti K."/>
            <person name="Andreopoulos B."/>
            <person name="Lipzen A."/>
            <person name="Chen C."/>
            <person name="Yan M."/>
            <person name="Daum C."/>
            <person name="Ng V."/>
            <person name="Clum A."/>
            <person name="Steindorff A."/>
            <person name="Ohm R.A."/>
            <person name="Martin F."/>
            <person name="Silar P."/>
            <person name="Natvig D.O."/>
            <person name="Lalanne C."/>
            <person name="Gautier V."/>
            <person name="Ament-Velasquez S.L."/>
            <person name="Kruys A."/>
            <person name="Hutchinson M.I."/>
            <person name="Powell A.J."/>
            <person name="Barry K."/>
            <person name="Miller A.N."/>
            <person name="Grigoriev I.V."/>
            <person name="Debuchy R."/>
            <person name="Gladieux P."/>
            <person name="Hiltunen Thoren M."/>
            <person name="Johannesson H."/>
        </authorList>
    </citation>
    <scope>NUCLEOTIDE SEQUENCE</scope>
    <source>
        <strain evidence="3">CBS 757.83</strain>
    </source>
</reference>
<feature type="signal peptide" evidence="2">
    <location>
        <begin position="1"/>
        <end position="24"/>
    </location>
</feature>
<evidence type="ECO:0000256" key="2">
    <source>
        <dbReference type="SAM" id="SignalP"/>
    </source>
</evidence>
<feature type="region of interest" description="Disordered" evidence="1">
    <location>
        <begin position="269"/>
        <end position="321"/>
    </location>
</feature>
<comment type="caution">
    <text evidence="3">The sequence shown here is derived from an EMBL/GenBank/DDBJ whole genome shotgun (WGS) entry which is preliminary data.</text>
</comment>
<keyword evidence="2" id="KW-0732">Signal</keyword>
<organism evidence="3 4">
    <name type="scientific">Parathielavia hyrcaniae</name>
    <dbReference type="NCBI Taxonomy" id="113614"/>
    <lineage>
        <taxon>Eukaryota</taxon>
        <taxon>Fungi</taxon>
        <taxon>Dikarya</taxon>
        <taxon>Ascomycota</taxon>
        <taxon>Pezizomycotina</taxon>
        <taxon>Sordariomycetes</taxon>
        <taxon>Sordariomycetidae</taxon>
        <taxon>Sordariales</taxon>
        <taxon>Chaetomiaceae</taxon>
        <taxon>Parathielavia</taxon>
    </lineage>
</organism>
<keyword evidence="4" id="KW-1185">Reference proteome</keyword>
<feature type="compositionally biased region" description="Low complexity" evidence="1">
    <location>
        <begin position="289"/>
        <end position="303"/>
    </location>
</feature>
<dbReference type="EMBL" id="MU863625">
    <property type="protein sequence ID" value="KAK4105595.1"/>
    <property type="molecule type" value="Genomic_DNA"/>
</dbReference>
<feature type="chain" id="PRO_5042919339" evidence="2">
    <location>
        <begin position="25"/>
        <end position="426"/>
    </location>
</feature>
<feature type="compositionally biased region" description="Low complexity" evidence="1">
    <location>
        <begin position="26"/>
        <end position="40"/>
    </location>
</feature>
<protein>
    <submittedName>
        <fullName evidence="3">Uncharacterized protein</fullName>
    </submittedName>
</protein>
<accession>A0AAN6T568</accession>
<evidence type="ECO:0000313" key="4">
    <source>
        <dbReference type="Proteomes" id="UP001305647"/>
    </source>
</evidence>
<dbReference type="Proteomes" id="UP001305647">
    <property type="component" value="Unassembled WGS sequence"/>
</dbReference>
<evidence type="ECO:0000256" key="1">
    <source>
        <dbReference type="SAM" id="MobiDB-lite"/>
    </source>
</evidence>
<feature type="compositionally biased region" description="Low complexity" evidence="1">
    <location>
        <begin position="310"/>
        <end position="321"/>
    </location>
</feature>